<name>A0A7S4V2P4_9DINO</name>
<evidence type="ECO:0000313" key="3">
    <source>
        <dbReference type="EMBL" id="CAE4572992.1"/>
    </source>
</evidence>
<keyword evidence="1" id="KW-0812">Transmembrane</keyword>
<protein>
    <submittedName>
        <fullName evidence="3">Uncharacterized protein</fullName>
    </submittedName>
</protein>
<sequence>METMQSRRQLLPIMAVWMPAVTASAAGPADAVVSLSALGVNPCIEPATSGCVFGTAEPAQETTSTSPQPPPYRLIRANGSEHIYFQTIGEPRKHLVRKGLCHICGRPEVCGAVVEVDASYVDGLESETDFDCDMLDAVGVRRNTSAAGGAPGGPPGRPRPPLLWAAAAAIALSWLFCCTMWSCALRKRFAARPRRKRAVRDGLEELEAYSPVPPLHGPCPAPMTAQVGPAPFLMVPGTTAPPLAPPDNWPVIPTMRGGVPTTKSWPSPA</sequence>
<evidence type="ECO:0000256" key="1">
    <source>
        <dbReference type="SAM" id="Phobius"/>
    </source>
</evidence>
<dbReference type="EMBL" id="HBNR01019028">
    <property type="protein sequence ID" value="CAE4572992.1"/>
    <property type="molecule type" value="Transcribed_RNA"/>
</dbReference>
<feature type="transmembrane region" description="Helical" evidence="1">
    <location>
        <begin position="162"/>
        <end position="185"/>
    </location>
</feature>
<keyword evidence="1" id="KW-1133">Transmembrane helix</keyword>
<dbReference type="AlphaFoldDB" id="A0A7S4V2P4"/>
<accession>A0A7S4V2P4</accession>
<feature type="signal peptide" evidence="2">
    <location>
        <begin position="1"/>
        <end position="25"/>
    </location>
</feature>
<reference evidence="3" key="1">
    <citation type="submission" date="2021-01" db="EMBL/GenBank/DDBJ databases">
        <authorList>
            <person name="Corre E."/>
            <person name="Pelletier E."/>
            <person name="Niang G."/>
            <person name="Scheremetjew M."/>
            <person name="Finn R."/>
            <person name="Kale V."/>
            <person name="Holt S."/>
            <person name="Cochrane G."/>
            <person name="Meng A."/>
            <person name="Brown T."/>
            <person name="Cohen L."/>
        </authorList>
    </citation>
    <scope>NUCLEOTIDE SEQUENCE</scope>
    <source>
        <strain evidence="3">CCMP3105</strain>
    </source>
</reference>
<proteinExistence type="predicted"/>
<evidence type="ECO:0000256" key="2">
    <source>
        <dbReference type="SAM" id="SignalP"/>
    </source>
</evidence>
<keyword evidence="2" id="KW-0732">Signal</keyword>
<gene>
    <name evidence="3" type="ORF">AMON00008_LOCUS12611</name>
</gene>
<feature type="chain" id="PRO_5030789563" evidence="2">
    <location>
        <begin position="26"/>
        <end position="269"/>
    </location>
</feature>
<keyword evidence="1" id="KW-0472">Membrane</keyword>
<organism evidence="3">
    <name type="scientific">Alexandrium monilatum</name>
    <dbReference type="NCBI Taxonomy" id="311494"/>
    <lineage>
        <taxon>Eukaryota</taxon>
        <taxon>Sar</taxon>
        <taxon>Alveolata</taxon>
        <taxon>Dinophyceae</taxon>
        <taxon>Gonyaulacales</taxon>
        <taxon>Pyrocystaceae</taxon>
        <taxon>Alexandrium</taxon>
    </lineage>
</organism>